<feature type="region of interest" description="Disordered" evidence="1">
    <location>
        <begin position="319"/>
        <end position="339"/>
    </location>
</feature>
<evidence type="ECO:0000313" key="2">
    <source>
        <dbReference type="EMBL" id="KAK3689161.1"/>
    </source>
</evidence>
<sequence length="505" mass="56039">MLAIESFFTSSFLDQLRTIVHMSSSRDTNASSPSSNRSPVGREPPPNNSNTVIMEQQPADAPATRSRPPRRRCVRITRPEVGSLYDIMYDHAGESLFVNPICWTDQHPELLGVRFTELPRILTPVPDFVSGRNTEPSRVARTLTSELHTLVERETGQARVFCKNRAIKHVMATLFPSTLSNPRTSAELDLYFGQRVYRKAVRVPCIWKSPTNGLENSFDSAPTLPSSSFGRIPVSRQDSTPEYSPNQPILAYVNRSQLAMVRQNLFRVVPGRGNIPNEAVLSLQRLRSKMLIPSNIAHDSYIVSILLAMAQAHFYNDPSSKASSQSSAGSRASNKTLKMPPPTFTDVKVQVITHDEGDASNPSFIIYTAVVTPAFLNRFMYPHKAPPSGPDMVCDGGLQITYTPVSFWPILGLKERLTKALGREIAGEPLHYDPEHIGLWDILVEPPTSPLIPAATLKRRRPLSEVLNSSFEDDATPTSSEDRPVLSPDAKRRRTARAASTLEVC</sequence>
<feature type="region of interest" description="Disordered" evidence="1">
    <location>
        <begin position="23"/>
        <end position="72"/>
    </location>
</feature>
<name>A0AAE1CD23_9PEZI</name>
<dbReference type="EMBL" id="JAULSO010000002">
    <property type="protein sequence ID" value="KAK3689161.1"/>
    <property type="molecule type" value="Genomic_DNA"/>
</dbReference>
<dbReference type="AlphaFoldDB" id="A0AAE1CD23"/>
<feature type="compositionally biased region" description="Polar residues" evidence="1">
    <location>
        <begin position="23"/>
        <end position="38"/>
    </location>
</feature>
<evidence type="ECO:0000313" key="3">
    <source>
        <dbReference type="Proteomes" id="UP001270362"/>
    </source>
</evidence>
<proteinExistence type="predicted"/>
<feature type="region of interest" description="Disordered" evidence="1">
    <location>
        <begin position="468"/>
        <end position="505"/>
    </location>
</feature>
<organism evidence="2 3">
    <name type="scientific">Podospora appendiculata</name>
    <dbReference type="NCBI Taxonomy" id="314037"/>
    <lineage>
        <taxon>Eukaryota</taxon>
        <taxon>Fungi</taxon>
        <taxon>Dikarya</taxon>
        <taxon>Ascomycota</taxon>
        <taxon>Pezizomycotina</taxon>
        <taxon>Sordariomycetes</taxon>
        <taxon>Sordariomycetidae</taxon>
        <taxon>Sordariales</taxon>
        <taxon>Podosporaceae</taxon>
        <taxon>Podospora</taxon>
    </lineage>
</organism>
<dbReference type="Proteomes" id="UP001270362">
    <property type="component" value="Unassembled WGS sequence"/>
</dbReference>
<gene>
    <name evidence="2" type="ORF">B0T22DRAFT_461040</name>
</gene>
<reference evidence="2" key="2">
    <citation type="submission" date="2023-06" db="EMBL/GenBank/DDBJ databases">
        <authorList>
            <consortium name="Lawrence Berkeley National Laboratory"/>
            <person name="Haridas S."/>
            <person name="Hensen N."/>
            <person name="Bonometti L."/>
            <person name="Westerberg I."/>
            <person name="Brannstrom I.O."/>
            <person name="Guillou S."/>
            <person name="Cros-Aarteil S."/>
            <person name="Calhoun S."/>
            <person name="Kuo A."/>
            <person name="Mondo S."/>
            <person name="Pangilinan J."/>
            <person name="Riley R."/>
            <person name="Labutti K."/>
            <person name="Andreopoulos B."/>
            <person name="Lipzen A."/>
            <person name="Chen C."/>
            <person name="Yanf M."/>
            <person name="Daum C."/>
            <person name="Ng V."/>
            <person name="Clum A."/>
            <person name="Steindorff A."/>
            <person name="Ohm R."/>
            <person name="Martin F."/>
            <person name="Silar P."/>
            <person name="Natvig D."/>
            <person name="Lalanne C."/>
            <person name="Gautier V."/>
            <person name="Ament-Velasquez S.L."/>
            <person name="Kruys A."/>
            <person name="Hutchinson M.I."/>
            <person name="Powell A.J."/>
            <person name="Barry K."/>
            <person name="Miller A.N."/>
            <person name="Grigoriev I.V."/>
            <person name="Debuchy R."/>
            <person name="Gladieux P."/>
            <person name="Thoren M.H."/>
            <person name="Johannesson H."/>
        </authorList>
    </citation>
    <scope>NUCLEOTIDE SEQUENCE</scope>
    <source>
        <strain evidence="2">CBS 314.62</strain>
    </source>
</reference>
<reference evidence="2" key="1">
    <citation type="journal article" date="2023" name="Mol. Phylogenet. Evol.">
        <title>Genome-scale phylogeny and comparative genomics of the fungal order Sordariales.</title>
        <authorList>
            <person name="Hensen N."/>
            <person name="Bonometti L."/>
            <person name="Westerberg I."/>
            <person name="Brannstrom I.O."/>
            <person name="Guillou S."/>
            <person name="Cros-Aarteil S."/>
            <person name="Calhoun S."/>
            <person name="Haridas S."/>
            <person name="Kuo A."/>
            <person name="Mondo S."/>
            <person name="Pangilinan J."/>
            <person name="Riley R."/>
            <person name="LaButti K."/>
            <person name="Andreopoulos B."/>
            <person name="Lipzen A."/>
            <person name="Chen C."/>
            <person name="Yan M."/>
            <person name="Daum C."/>
            <person name="Ng V."/>
            <person name="Clum A."/>
            <person name="Steindorff A."/>
            <person name="Ohm R.A."/>
            <person name="Martin F."/>
            <person name="Silar P."/>
            <person name="Natvig D.O."/>
            <person name="Lalanne C."/>
            <person name="Gautier V."/>
            <person name="Ament-Velasquez S.L."/>
            <person name="Kruys A."/>
            <person name="Hutchinson M.I."/>
            <person name="Powell A.J."/>
            <person name="Barry K."/>
            <person name="Miller A.N."/>
            <person name="Grigoriev I.V."/>
            <person name="Debuchy R."/>
            <person name="Gladieux P."/>
            <person name="Hiltunen Thoren M."/>
            <person name="Johannesson H."/>
        </authorList>
    </citation>
    <scope>NUCLEOTIDE SEQUENCE</scope>
    <source>
        <strain evidence="2">CBS 314.62</strain>
    </source>
</reference>
<feature type="compositionally biased region" description="Low complexity" evidence="1">
    <location>
        <begin position="319"/>
        <end position="333"/>
    </location>
</feature>
<evidence type="ECO:0000256" key="1">
    <source>
        <dbReference type="SAM" id="MobiDB-lite"/>
    </source>
</evidence>
<accession>A0AAE1CD23</accession>
<comment type="caution">
    <text evidence="2">The sequence shown here is derived from an EMBL/GenBank/DDBJ whole genome shotgun (WGS) entry which is preliminary data.</text>
</comment>
<protein>
    <submittedName>
        <fullName evidence="2">Uncharacterized protein</fullName>
    </submittedName>
</protein>
<keyword evidence="3" id="KW-1185">Reference proteome</keyword>